<comment type="caution">
    <text evidence="1">The sequence shown here is derived from an EMBL/GenBank/DDBJ whole genome shotgun (WGS) entry which is preliminary data.</text>
</comment>
<keyword evidence="2" id="KW-1185">Reference proteome</keyword>
<proteinExistence type="predicted"/>
<evidence type="ECO:0000313" key="1">
    <source>
        <dbReference type="EMBL" id="OWR45871.1"/>
    </source>
</evidence>
<dbReference type="KEGG" id="dpl:KGM_200396"/>
<evidence type="ECO:0000313" key="2">
    <source>
        <dbReference type="Proteomes" id="UP000007151"/>
    </source>
</evidence>
<organism evidence="1 2">
    <name type="scientific">Danaus plexippus plexippus</name>
    <dbReference type="NCBI Taxonomy" id="278856"/>
    <lineage>
        <taxon>Eukaryota</taxon>
        <taxon>Metazoa</taxon>
        <taxon>Ecdysozoa</taxon>
        <taxon>Arthropoda</taxon>
        <taxon>Hexapoda</taxon>
        <taxon>Insecta</taxon>
        <taxon>Pterygota</taxon>
        <taxon>Neoptera</taxon>
        <taxon>Endopterygota</taxon>
        <taxon>Lepidoptera</taxon>
        <taxon>Glossata</taxon>
        <taxon>Ditrysia</taxon>
        <taxon>Papilionoidea</taxon>
        <taxon>Nymphalidae</taxon>
        <taxon>Danainae</taxon>
        <taxon>Danaini</taxon>
        <taxon>Danaina</taxon>
        <taxon>Danaus</taxon>
        <taxon>Danaus</taxon>
    </lineage>
</organism>
<reference evidence="1 2" key="1">
    <citation type="journal article" date="2011" name="Cell">
        <title>The monarch butterfly genome yields insights into long-distance migration.</title>
        <authorList>
            <person name="Zhan S."/>
            <person name="Merlin C."/>
            <person name="Boore J.L."/>
            <person name="Reppert S.M."/>
        </authorList>
    </citation>
    <scope>NUCLEOTIDE SEQUENCE [LARGE SCALE GENOMIC DNA]</scope>
    <source>
        <strain evidence="1">F-2</strain>
    </source>
</reference>
<dbReference type="GO" id="GO:0003964">
    <property type="term" value="F:RNA-directed DNA polymerase activity"/>
    <property type="evidence" value="ECO:0007669"/>
    <property type="project" value="UniProtKB-KW"/>
</dbReference>
<protein>
    <submittedName>
        <fullName evidence="1">Endonuclease-reverse transcriptase</fullName>
    </submittedName>
</protein>
<keyword evidence="1" id="KW-0540">Nuclease</keyword>
<dbReference type="InParanoid" id="A0A212EWM6"/>
<accession>A0A212EWM6</accession>
<keyword evidence="1" id="KW-0255">Endonuclease</keyword>
<keyword evidence="1" id="KW-0378">Hydrolase</keyword>
<dbReference type="Proteomes" id="UP000007151">
    <property type="component" value="Unassembled WGS sequence"/>
</dbReference>
<dbReference type="GO" id="GO:0004519">
    <property type="term" value="F:endonuclease activity"/>
    <property type="evidence" value="ECO:0007669"/>
    <property type="project" value="UniProtKB-KW"/>
</dbReference>
<dbReference type="AlphaFoldDB" id="A0A212EWM6"/>
<dbReference type="EMBL" id="AGBW02011954">
    <property type="protein sequence ID" value="OWR45871.1"/>
    <property type="molecule type" value="Genomic_DNA"/>
</dbReference>
<name>A0A212EWM6_DANPL</name>
<gene>
    <name evidence="1" type="ORF">KGM_200396</name>
</gene>
<sequence length="77" mass="9564">MERSMMNVKKSDQLRNRIIRSQIKCYPRESKRKRSKRQKRWHDDVRQVAGVTWNRVTQERCGWKRLEEAFVDWQTDL</sequence>